<accession>A0A4P9X648</accession>
<comment type="similarity">
    <text evidence="1">Belongs to the 5'-AMP-activated protein kinase gamma subunit family.</text>
</comment>
<evidence type="ECO:0000256" key="2">
    <source>
        <dbReference type="ARBA" id="ARBA00022737"/>
    </source>
</evidence>
<evidence type="ECO:0000256" key="1">
    <source>
        <dbReference type="ARBA" id="ARBA00006750"/>
    </source>
</evidence>
<dbReference type="InterPro" id="IPR050511">
    <property type="entry name" value="AMPK_gamma/SDS23_families"/>
</dbReference>
<evidence type="ECO:0000313" key="7">
    <source>
        <dbReference type="Proteomes" id="UP000274922"/>
    </source>
</evidence>
<dbReference type="PANTHER" id="PTHR13780">
    <property type="entry name" value="AMP-ACTIVATED PROTEIN KINASE, GAMMA REGULATORY SUBUNIT"/>
    <property type="match status" value="1"/>
</dbReference>
<dbReference type="Gene3D" id="3.10.580.10">
    <property type="entry name" value="CBS-domain"/>
    <property type="match status" value="2"/>
</dbReference>
<keyword evidence="3 4" id="KW-0129">CBS domain</keyword>
<feature type="domain" description="CBS" evidence="5">
    <location>
        <begin position="194"/>
        <end position="254"/>
    </location>
</feature>
<dbReference type="SMART" id="SM00116">
    <property type="entry name" value="CBS"/>
    <property type="match status" value="3"/>
</dbReference>
<dbReference type="InterPro" id="IPR000644">
    <property type="entry name" value="CBS_dom"/>
</dbReference>
<dbReference type="EMBL" id="ML014205">
    <property type="protein sequence ID" value="RKP00647.1"/>
    <property type="molecule type" value="Genomic_DNA"/>
</dbReference>
<dbReference type="STRING" id="1555241.A0A4P9X648"/>
<evidence type="ECO:0000313" key="6">
    <source>
        <dbReference type="EMBL" id="RKP00647.1"/>
    </source>
</evidence>
<dbReference type="GO" id="GO:0031588">
    <property type="term" value="C:nucleotide-activated protein kinase complex"/>
    <property type="evidence" value="ECO:0007669"/>
    <property type="project" value="TreeGrafter"/>
</dbReference>
<protein>
    <recommendedName>
        <fullName evidence="5">CBS domain-containing protein</fullName>
    </recommendedName>
</protein>
<feature type="non-terminal residue" evidence="6">
    <location>
        <position position="300"/>
    </location>
</feature>
<dbReference type="PROSITE" id="PS51371">
    <property type="entry name" value="CBS"/>
    <property type="match status" value="1"/>
</dbReference>
<keyword evidence="2" id="KW-0677">Repeat</keyword>
<dbReference type="GO" id="GO:0005634">
    <property type="term" value="C:nucleus"/>
    <property type="evidence" value="ECO:0007669"/>
    <property type="project" value="TreeGrafter"/>
</dbReference>
<dbReference type="GO" id="GO:0019901">
    <property type="term" value="F:protein kinase binding"/>
    <property type="evidence" value="ECO:0007669"/>
    <property type="project" value="TreeGrafter"/>
</dbReference>
<reference evidence="7" key="1">
    <citation type="journal article" date="2018" name="Nat. Microbiol.">
        <title>Leveraging single-cell genomics to expand the fungal tree of life.</title>
        <authorList>
            <person name="Ahrendt S.R."/>
            <person name="Quandt C.A."/>
            <person name="Ciobanu D."/>
            <person name="Clum A."/>
            <person name="Salamov A."/>
            <person name="Andreopoulos B."/>
            <person name="Cheng J.F."/>
            <person name="Woyke T."/>
            <person name="Pelin A."/>
            <person name="Henrissat B."/>
            <person name="Reynolds N.K."/>
            <person name="Benny G.L."/>
            <person name="Smith M.E."/>
            <person name="James T.Y."/>
            <person name="Grigoriev I.V."/>
        </authorList>
    </citation>
    <scope>NUCLEOTIDE SEQUENCE [LARGE SCALE GENOMIC DNA]</scope>
    <source>
        <strain evidence="7">ATCC 52028</strain>
    </source>
</reference>
<evidence type="ECO:0000256" key="4">
    <source>
        <dbReference type="PROSITE-ProRule" id="PRU00703"/>
    </source>
</evidence>
<gene>
    <name evidence="6" type="ORF">CXG81DRAFT_12949</name>
</gene>
<dbReference type="GO" id="GO:0016208">
    <property type="term" value="F:AMP binding"/>
    <property type="evidence" value="ECO:0007669"/>
    <property type="project" value="TreeGrafter"/>
</dbReference>
<dbReference type="PANTHER" id="PTHR13780:SF35">
    <property type="entry name" value="LD22662P"/>
    <property type="match status" value="1"/>
</dbReference>
<dbReference type="OrthoDB" id="286637at2759"/>
<dbReference type="SUPFAM" id="SSF54631">
    <property type="entry name" value="CBS-domain pair"/>
    <property type="match status" value="2"/>
</dbReference>
<evidence type="ECO:0000256" key="3">
    <source>
        <dbReference type="ARBA" id="ARBA00023122"/>
    </source>
</evidence>
<dbReference type="Pfam" id="PF00571">
    <property type="entry name" value="CBS"/>
    <property type="match status" value="1"/>
</dbReference>
<dbReference type="GO" id="GO:0019887">
    <property type="term" value="F:protein kinase regulator activity"/>
    <property type="evidence" value="ECO:0007669"/>
    <property type="project" value="TreeGrafter"/>
</dbReference>
<proteinExistence type="inferred from homology"/>
<organism evidence="6 7">
    <name type="scientific">Caulochytrium protostelioides</name>
    <dbReference type="NCBI Taxonomy" id="1555241"/>
    <lineage>
        <taxon>Eukaryota</taxon>
        <taxon>Fungi</taxon>
        <taxon>Fungi incertae sedis</taxon>
        <taxon>Chytridiomycota</taxon>
        <taxon>Chytridiomycota incertae sedis</taxon>
        <taxon>Chytridiomycetes</taxon>
        <taxon>Caulochytriales</taxon>
        <taxon>Caulochytriaceae</taxon>
        <taxon>Caulochytrium</taxon>
    </lineage>
</organism>
<dbReference type="AlphaFoldDB" id="A0A4P9X648"/>
<name>A0A4P9X648_9FUNG</name>
<dbReference type="Proteomes" id="UP000274922">
    <property type="component" value="Unassembled WGS sequence"/>
</dbReference>
<dbReference type="InterPro" id="IPR046342">
    <property type="entry name" value="CBS_dom_sf"/>
</dbReference>
<keyword evidence="7" id="KW-1185">Reference proteome</keyword>
<sequence>MLRALCQHTAYDVMPDSQKLIIFDSHLLVKKSLAALLQHRLQAAPIFHTASGVFVGMLTVTDFIHLIIYYSSQIVDRMDPEGQPLAPVPPPTAEELERLTLETLRDIEARMGVLQSQTYTISPADSLHTAVRLLLDCRLHRLPIVARGLPQPPLPPDAPHYAPQYRILKFLATHYLDHPHLDIPLGQLDLGTFADRHGPLISTTLDAPLIHVLHQFIAHGISAVPVIDHHGNVIDVYEKYDVLMLAREGAYYDLEMPIQEALSKRSPVFEGVHTCTREDSLRSLMVALRQHPVHRFVVLD</sequence>
<evidence type="ECO:0000259" key="5">
    <source>
        <dbReference type="PROSITE" id="PS51371"/>
    </source>
</evidence>
<dbReference type="GO" id="GO:0005737">
    <property type="term" value="C:cytoplasm"/>
    <property type="evidence" value="ECO:0007669"/>
    <property type="project" value="TreeGrafter"/>
</dbReference>